<dbReference type="SUPFAM" id="SSF46689">
    <property type="entry name" value="Homeodomain-like"/>
    <property type="match status" value="1"/>
</dbReference>
<feature type="region of interest" description="Disordered" evidence="2">
    <location>
        <begin position="217"/>
        <end position="278"/>
    </location>
</feature>
<protein>
    <recommendedName>
        <fullName evidence="5">Transposable element Tc1 transposase</fullName>
    </recommendedName>
</protein>
<evidence type="ECO:0000256" key="1">
    <source>
        <dbReference type="ARBA" id="ARBA00004123"/>
    </source>
</evidence>
<dbReference type="InterPro" id="IPR036397">
    <property type="entry name" value="RNaseH_sf"/>
</dbReference>
<accession>A0A6A4WBA8</accession>
<dbReference type="InterPro" id="IPR009057">
    <property type="entry name" value="Homeodomain-like_sf"/>
</dbReference>
<proteinExistence type="predicted"/>
<dbReference type="EMBL" id="VIIS01001372">
    <property type="protein sequence ID" value="KAF0299338.1"/>
    <property type="molecule type" value="Genomic_DNA"/>
</dbReference>
<evidence type="ECO:0000313" key="3">
    <source>
        <dbReference type="EMBL" id="KAF0299338.1"/>
    </source>
</evidence>
<sequence>MKVAGRVTRREAVRSRAIGLLEGGVAQGVVAEKLGVDRTTVYRWWKRFRDGKPLADKKRSGRPRAVSNVARIVCAKAAGKRGQSVRKLATRLTRKGYPVSKSGVHRFMTQSKHFRSYKRSKQPKMTRKQKLARLEFCERVKNWGFDEFKNVIWSDESIFEIQHTPNRQNDRVWAKSRDEVPPVETIKHPAKLMVWGGMTAQGLTELHVVPKNRLARPESSAVCRSPPAPPAPPPESPGAARSRPDPMDFRAAALPPPAAHMPALFSQPPALPPPPPPSQAGLFLYPGEFADSSWCRQILCINYG</sequence>
<dbReference type="GO" id="GO:0005634">
    <property type="term" value="C:nucleus"/>
    <property type="evidence" value="ECO:0007669"/>
    <property type="project" value="UniProtKB-SubCell"/>
</dbReference>
<dbReference type="PANTHER" id="PTHR46068">
    <property type="entry name" value="PROTEIN CBG27172"/>
    <property type="match status" value="1"/>
</dbReference>
<organism evidence="3 4">
    <name type="scientific">Amphibalanus amphitrite</name>
    <name type="common">Striped barnacle</name>
    <name type="synonym">Balanus amphitrite</name>
    <dbReference type="NCBI Taxonomy" id="1232801"/>
    <lineage>
        <taxon>Eukaryota</taxon>
        <taxon>Metazoa</taxon>
        <taxon>Ecdysozoa</taxon>
        <taxon>Arthropoda</taxon>
        <taxon>Crustacea</taxon>
        <taxon>Multicrustacea</taxon>
        <taxon>Cirripedia</taxon>
        <taxon>Thoracica</taxon>
        <taxon>Thoracicalcarea</taxon>
        <taxon>Balanomorpha</taxon>
        <taxon>Balanoidea</taxon>
        <taxon>Balanidae</taxon>
        <taxon>Amphibalaninae</taxon>
        <taxon>Amphibalanus</taxon>
    </lineage>
</organism>
<evidence type="ECO:0008006" key="5">
    <source>
        <dbReference type="Google" id="ProtNLM"/>
    </source>
</evidence>
<feature type="compositionally biased region" description="Pro residues" evidence="2">
    <location>
        <begin position="269"/>
        <end position="278"/>
    </location>
</feature>
<evidence type="ECO:0000256" key="2">
    <source>
        <dbReference type="SAM" id="MobiDB-lite"/>
    </source>
</evidence>
<dbReference type="Pfam" id="PF13551">
    <property type="entry name" value="HTH_29"/>
    <property type="match status" value="1"/>
</dbReference>
<dbReference type="Gene3D" id="3.30.420.10">
    <property type="entry name" value="Ribonuclease H-like superfamily/Ribonuclease H"/>
    <property type="match status" value="1"/>
</dbReference>
<dbReference type="OrthoDB" id="6379886at2759"/>
<name>A0A6A4WBA8_AMPAM</name>
<comment type="caution">
    <text evidence="3">The sequence shown here is derived from an EMBL/GenBank/DDBJ whole genome shotgun (WGS) entry which is preliminary data.</text>
</comment>
<gene>
    <name evidence="3" type="ORF">FJT64_027888</name>
</gene>
<dbReference type="Proteomes" id="UP000440578">
    <property type="component" value="Unassembled WGS sequence"/>
</dbReference>
<evidence type="ECO:0000313" key="4">
    <source>
        <dbReference type="Proteomes" id="UP000440578"/>
    </source>
</evidence>
<keyword evidence="4" id="KW-1185">Reference proteome</keyword>
<feature type="compositionally biased region" description="Pro residues" evidence="2">
    <location>
        <begin position="226"/>
        <end position="236"/>
    </location>
</feature>
<dbReference type="GO" id="GO:0003676">
    <property type="term" value="F:nucleic acid binding"/>
    <property type="evidence" value="ECO:0007669"/>
    <property type="project" value="InterPro"/>
</dbReference>
<comment type="subcellular location">
    <subcellularLocation>
        <location evidence="1">Nucleus</location>
    </subcellularLocation>
</comment>
<reference evidence="3 4" key="1">
    <citation type="submission" date="2019-07" db="EMBL/GenBank/DDBJ databases">
        <title>Draft genome assembly of a fouling barnacle, Amphibalanus amphitrite (Darwin, 1854): The first reference genome for Thecostraca.</title>
        <authorList>
            <person name="Kim W."/>
        </authorList>
    </citation>
    <scope>NUCLEOTIDE SEQUENCE [LARGE SCALE GENOMIC DNA]</scope>
    <source>
        <strain evidence="3">SNU_AA5</strain>
        <tissue evidence="3">Soma without cirri and trophi</tissue>
    </source>
</reference>
<dbReference type="AlphaFoldDB" id="A0A6A4WBA8"/>
<dbReference type="PANTHER" id="PTHR46068:SF1">
    <property type="entry name" value="TRANSPOSASE IS30-LIKE HTH DOMAIN-CONTAINING PROTEIN"/>
    <property type="match status" value="1"/>
</dbReference>